<keyword evidence="1" id="KW-0812">Transmembrane</keyword>
<feature type="transmembrane region" description="Helical" evidence="1">
    <location>
        <begin position="45"/>
        <end position="64"/>
    </location>
</feature>
<sequence length="292" mass="29810">MYTEDWPLVVFTLLVQTAAGMAVVGELARLAGGPGARRLLAQREIVALVLGGIGLAFSFAHLGTPAHSPFALLNLGQSWLSREILCTGAFLACLAGLTLARRSEGLAGLAGPLALLAGLSGLASVFAMSKVYAIVTVPAWNSPATLLNFAGSALLLGTIAIGALVSLHWARATGLELGAPLLRVTTVLLLALGLGLAAKVVEIPMSLIAGAETNARGISALSVVLGDGLGLFALRLVLLVAGVALFAQGAILKLRNGMAMVPMLGACAFLVTLAGEALGRLAFFRMHVLFGL</sequence>
<feature type="transmembrane region" description="Helical" evidence="1">
    <location>
        <begin position="259"/>
        <end position="283"/>
    </location>
</feature>
<evidence type="ECO:0000256" key="1">
    <source>
        <dbReference type="SAM" id="Phobius"/>
    </source>
</evidence>
<evidence type="ECO:0000313" key="3">
    <source>
        <dbReference type="Proteomes" id="UP000325255"/>
    </source>
</evidence>
<proteinExistence type="predicted"/>
<dbReference type="GO" id="GO:0009390">
    <property type="term" value="C:dimethyl sulfoxide reductase complex"/>
    <property type="evidence" value="ECO:0007669"/>
    <property type="project" value="TreeGrafter"/>
</dbReference>
<name>A0A5M6IYU5_9PROT</name>
<dbReference type="Pfam" id="PF04976">
    <property type="entry name" value="DmsC"/>
    <property type="match status" value="1"/>
</dbReference>
<dbReference type="RefSeq" id="WP_150039613.1">
    <property type="nucleotide sequence ID" value="NZ_OW485601.1"/>
</dbReference>
<dbReference type="GO" id="GO:0019645">
    <property type="term" value="P:anaerobic electron transport chain"/>
    <property type="evidence" value="ECO:0007669"/>
    <property type="project" value="InterPro"/>
</dbReference>
<dbReference type="OrthoDB" id="5520897at2"/>
<feature type="transmembrane region" description="Helical" evidence="1">
    <location>
        <begin position="106"/>
        <end position="129"/>
    </location>
</feature>
<dbReference type="GO" id="GO:0005886">
    <property type="term" value="C:plasma membrane"/>
    <property type="evidence" value="ECO:0007669"/>
    <property type="project" value="TreeGrafter"/>
</dbReference>
<feature type="transmembrane region" description="Helical" evidence="1">
    <location>
        <begin position="149"/>
        <end position="169"/>
    </location>
</feature>
<dbReference type="InterPro" id="IPR007059">
    <property type="entry name" value="DmsC"/>
</dbReference>
<dbReference type="GO" id="GO:0009389">
    <property type="term" value="F:dimethyl sulfoxide reductase activity"/>
    <property type="evidence" value="ECO:0007669"/>
    <property type="project" value="TreeGrafter"/>
</dbReference>
<evidence type="ECO:0008006" key="4">
    <source>
        <dbReference type="Google" id="ProtNLM"/>
    </source>
</evidence>
<keyword evidence="1" id="KW-0472">Membrane</keyword>
<dbReference type="AlphaFoldDB" id="A0A5M6IYU5"/>
<feature type="transmembrane region" description="Helical" evidence="1">
    <location>
        <begin position="181"/>
        <end position="201"/>
    </location>
</feature>
<accession>A0A5M6IYU5</accession>
<dbReference type="EMBL" id="VWPK01000006">
    <property type="protein sequence ID" value="KAA5613502.1"/>
    <property type="molecule type" value="Genomic_DNA"/>
</dbReference>
<organism evidence="2 3">
    <name type="scientific">Rhodovastum atsumiense</name>
    <dbReference type="NCBI Taxonomy" id="504468"/>
    <lineage>
        <taxon>Bacteria</taxon>
        <taxon>Pseudomonadati</taxon>
        <taxon>Pseudomonadota</taxon>
        <taxon>Alphaproteobacteria</taxon>
        <taxon>Acetobacterales</taxon>
        <taxon>Acetobacteraceae</taxon>
        <taxon>Rhodovastum</taxon>
    </lineage>
</organism>
<keyword evidence="1" id="KW-1133">Transmembrane helix</keyword>
<feature type="transmembrane region" description="Helical" evidence="1">
    <location>
        <begin position="79"/>
        <end position="99"/>
    </location>
</feature>
<gene>
    <name evidence="2" type="ORF">F1189_05450</name>
</gene>
<dbReference type="PANTHER" id="PTHR38095:SF2">
    <property type="entry name" value="ANAEROBIC DIMETHYL SULFOXIDE REDUCTASE CHAIN C"/>
    <property type="match status" value="1"/>
</dbReference>
<keyword evidence="3" id="KW-1185">Reference proteome</keyword>
<comment type="caution">
    <text evidence="2">The sequence shown here is derived from an EMBL/GenBank/DDBJ whole genome shotgun (WGS) entry which is preliminary data.</text>
</comment>
<dbReference type="Proteomes" id="UP000325255">
    <property type="component" value="Unassembled WGS sequence"/>
</dbReference>
<reference evidence="2 3" key="1">
    <citation type="submission" date="2019-09" db="EMBL/GenBank/DDBJ databases">
        <title>Genome sequence of Rhodovastum atsumiense, a diverse member of the Acetobacteraceae family of non-sulfur purple photosynthetic bacteria.</title>
        <authorList>
            <person name="Meyer T."/>
            <person name="Kyndt J."/>
        </authorList>
    </citation>
    <scope>NUCLEOTIDE SEQUENCE [LARGE SCALE GENOMIC DNA]</scope>
    <source>
        <strain evidence="2 3">DSM 21279</strain>
    </source>
</reference>
<dbReference type="PANTHER" id="PTHR38095">
    <property type="entry name" value="ANAEROBIC DIMETHYL SULFOXIDE REDUCTASE CHAIN YNFH"/>
    <property type="match status" value="1"/>
</dbReference>
<evidence type="ECO:0000313" key="2">
    <source>
        <dbReference type="EMBL" id="KAA5613502.1"/>
    </source>
</evidence>
<protein>
    <recommendedName>
        <fullName evidence="4">Dimethyl sulfoxide reductase</fullName>
    </recommendedName>
</protein>
<feature type="transmembrane region" description="Helical" evidence="1">
    <location>
        <begin position="6"/>
        <end position="24"/>
    </location>
</feature>
<feature type="transmembrane region" description="Helical" evidence="1">
    <location>
        <begin position="221"/>
        <end position="247"/>
    </location>
</feature>